<keyword evidence="1" id="KW-0472">Membrane</keyword>
<keyword evidence="1" id="KW-1133">Transmembrane helix</keyword>
<accession>A0AAU7V4T4</accession>
<organism evidence="2">
    <name type="scientific">Scrofimicrobium appendicitidis</name>
    <dbReference type="NCBI Taxonomy" id="3079930"/>
    <lineage>
        <taxon>Bacteria</taxon>
        <taxon>Bacillati</taxon>
        <taxon>Actinomycetota</taxon>
        <taxon>Actinomycetes</taxon>
        <taxon>Actinomycetales</taxon>
        <taxon>Actinomycetaceae</taxon>
        <taxon>Scrofimicrobium</taxon>
    </lineage>
</organism>
<evidence type="ECO:0008006" key="3">
    <source>
        <dbReference type="Google" id="ProtNLM"/>
    </source>
</evidence>
<feature type="transmembrane region" description="Helical" evidence="1">
    <location>
        <begin position="275"/>
        <end position="296"/>
    </location>
</feature>
<proteinExistence type="predicted"/>
<feature type="transmembrane region" description="Helical" evidence="1">
    <location>
        <begin position="625"/>
        <end position="646"/>
    </location>
</feature>
<feature type="transmembrane region" description="Helical" evidence="1">
    <location>
        <begin position="349"/>
        <end position="373"/>
    </location>
</feature>
<dbReference type="KEGG" id="sapp:SAC06_07240"/>
<evidence type="ECO:0000313" key="2">
    <source>
        <dbReference type="EMBL" id="XBW07436.1"/>
    </source>
</evidence>
<reference evidence="2" key="1">
    <citation type="submission" date="2023-11" db="EMBL/GenBank/DDBJ databases">
        <title>Scrofimicrobium hongkongense sp. nov., isolated from a patient with peritonitis.</title>
        <authorList>
            <person name="Lao H.Y."/>
            <person name="Wong A.Y.P."/>
            <person name="Ng T.L."/>
            <person name="Wong R.Y.L."/>
            <person name="Yau M.C.Y."/>
            <person name="Lam J.Y.W."/>
            <person name="Siu G.K.H."/>
        </authorList>
    </citation>
    <scope>NUCLEOTIDE SEQUENCE</scope>
    <source>
        <strain evidence="2">R131</strain>
    </source>
</reference>
<feature type="transmembrane region" description="Helical" evidence="1">
    <location>
        <begin position="184"/>
        <end position="205"/>
    </location>
</feature>
<sequence>MVNRMDAGWTMLGQRPPFRALLAVASFLAVLSMVVVPVIVATYEGRDERTLARATKEIEAPGEDKARFLFNYDRLILDHLDAALTYVEPLSDDAPLPPGVSEWMEPGEVVASPAVADDPHVEEALGPVVGRIGLDGLGSPREKLIYYRPPVGADTSLLLWGESFGNPFSLESASERINSQPPRYLMMLAVAFLIVPAFMLVVVAAQTVLSASRRRATELEIVGMAPLRAWRVTNREALRQLLAGGGGAALVVAAAMLINIPLLDYSVYAPDLVARWWYVLGGWAVGVAAVLTVFFLVTFSWRVDMATRPRPRGRKFAGWVALVGAMLIAFTASGAIQDAWAGLAGWSNWVVAGMLVTTVFIYPLCGWVTKAIASHAREYGRGRMSPTWLVFGAEASFRTDLAARSAALSALVIVIVTQMSLVSLFGSESAKEAENHFRLLDGKALDVNIGGFQPALPQLAAEFVEGLPEGTRAVLVEETAILTETDMTITPHLWITANDAAALGIDEDTTTWKGLTGTLSIILGADFYDGVRVHITETPFAGLEQSLERQREWEDRRLGPDTGPPIGEPFMTDRHLMVLADEGVILDRYAIVKATNQLSAPGWVTDLPGEEWRLGAQLKEHQTRWVHLFGVIGATVALAAVWVRTIEDMRESARRLAILFTVFGGAALAKQVQGMRIGFGALVGIGLGAPIAALYAMATIVLDVGVSSPLPLVAGLSILAGTAALAAWWASRKEITKVETQWKSGRTIQ</sequence>
<feature type="transmembrane region" description="Helical" evidence="1">
    <location>
        <begin position="316"/>
        <end position="337"/>
    </location>
</feature>
<dbReference type="AlphaFoldDB" id="A0AAU7V4T4"/>
<feature type="transmembrane region" description="Helical" evidence="1">
    <location>
        <begin position="677"/>
        <end position="698"/>
    </location>
</feature>
<name>A0AAU7V4T4_9ACTO</name>
<feature type="transmembrane region" description="Helical" evidence="1">
    <location>
        <begin position="20"/>
        <end position="43"/>
    </location>
</feature>
<feature type="transmembrane region" description="Helical" evidence="1">
    <location>
        <begin position="710"/>
        <end position="730"/>
    </location>
</feature>
<keyword evidence="1" id="KW-0812">Transmembrane</keyword>
<feature type="transmembrane region" description="Helical" evidence="1">
    <location>
        <begin position="406"/>
        <end position="426"/>
    </location>
</feature>
<dbReference type="EMBL" id="CP138335">
    <property type="protein sequence ID" value="XBW07436.1"/>
    <property type="molecule type" value="Genomic_DNA"/>
</dbReference>
<feature type="transmembrane region" description="Helical" evidence="1">
    <location>
        <begin position="241"/>
        <end position="263"/>
    </location>
</feature>
<evidence type="ECO:0000256" key="1">
    <source>
        <dbReference type="SAM" id="Phobius"/>
    </source>
</evidence>
<gene>
    <name evidence="2" type="ORF">SAC06_07240</name>
</gene>
<dbReference type="RefSeq" id="WP_350257642.1">
    <property type="nucleotide sequence ID" value="NZ_CP138335.1"/>
</dbReference>
<protein>
    <recommendedName>
        <fullName evidence="3">Permease</fullName>
    </recommendedName>
</protein>